<sequence>MILRPSATMKKRKGKIGSPCHNPLSNLNSLIGHPFTRTDAEAAVKHSMIHFHQRVGKFILIITTCRYL</sequence>
<gene>
    <name evidence="1" type="ORF">MtrDRAFT_AC149206g36v2</name>
</gene>
<dbReference type="EMBL" id="AC149206">
    <property type="protein sequence ID" value="ABD28721.2"/>
    <property type="molecule type" value="Genomic_DNA"/>
</dbReference>
<reference evidence="1" key="2">
    <citation type="submission" date="2007-03" db="EMBL/GenBank/DDBJ databases">
        <authorList>
            <consortium name="The International Medicago Genome Annotation Group"/>
        </authorList>
    </citation>
    <scope>NUCLEOTIDE SEQUENCE</scope>
</reference>
<evidence type="ECO:0000313" key="1">
    <source>
        <dbReference type="EMBL" id="ABD28721.2"/>
    </source>
</evidence>
<accession>Q2HUB3</accession>
<dbReference type="AlphaFoldDB" id="Q2HUB3"/>
<protein>
    <submittedName>
        <fullName evidence="1">Uncharacterized protein</fullName>
    </submittedName>
</protein>
<organism evidence="1">
    <name type="scientific">Medicago truncatula</name>
    <name type="common">Barrel medic</name>
    <name type="synonym">Medicago tribuloides</name>
    <dbReference type="NCBI Taxonomy" id="3880"/>
    <lineage>
        <taxon>Eukaryota</taxon>
        <taxon>Viridiplantae</taxon>
        <taxon>Streptophyta</taxon>
        <taxon>Embryophyta</taxon>
        <taxon>Tracheophyta</taxon>
        <taxon>Spermatophyta</taxon>
        <taxon>Magnoliopsida</taxon>
        <taxon>eudicotyledons</taxon>
        <taxon>Gunneridae</taxon>
        <taxon>Pentapetalae</taxon>
        <taxon>rosids</taxon>
        <taxon>fabids</taxon>
        <taxon>Fabales</taxon>
        <taxon>Fabaceae</taxon>
        <taxon>Papilionoideae</taxon>
        <taxon>50 kb inversion clade</taxon>
        <taxon>NPAAA clade</taxon>
        <taxon>Hologalegina</taxon>
        <taxon>IRL clade</taxon>
        <taxon>Trifolieae</taxon>
        <taxon>Medicago</taxon>
    </lineage>
</organism>
<proteinExistence type="predicted"/>
<reference evidence="1" key="1">
    <citation type="submission" date="2004-06" db="EMBL/GenBank/DDBJ databases">
        <authorList>
            <person name="Town C.D."/>
        </authorList>
    </citation>
    <scope>NUCLEOTIDE SEQUENCE</scope>
</reference>
<name>Q2HUB3_MEDTR</name>